<dbReference type="InterPro" id="IPR011006">
    <property type="entry name" value="CheY-like_superfamily"/>
</dbReference>
<dbReference type="SUPFAM" id="SSF55785">
    <property type="entry name" value="PYP-like sensor domain (PAS domain)"/>
    <property type="match status" value="1"/>
</dbReference>
<evidence type="ECO:0000259" key="14">
    <source>
        <dbReference type="PROSITE" id="PS50110"/>
    </source>
</evidence>
<dbReference type="Proteomes" id="UP000584642">
    <property type="component" value="Unassembled WGS sequence"/>
</dbReference>
<dbReference type="PROSITE" id="PS50885">
    <property type="entry name" value="HAMP"/>
    <property type="match status" value="1"/>
</dbReference>
<dbReference type="SMART" id="SM00304">
    <property type="entry name" value="HAMP"/>
    <property type="match status" value="1"/>
</dbReference>
<gene>
    <name evidence="18" type="ORF">HND93_08860</name>
</gene>
<dbReference type="Pfam" id="PF08448">
    <property type="entry name" value="PAS_4"/>
    <property type="match status" value="1"/>
</dbReference>
<dbReference type="SUPFAM" id="SSF55874">
    <property type="entry name" value="ATPase domain of HSP90 chaperone/DNA topoisomerase II/histidine kinase"/>
    <property type="match status" value="1"/>
</dbReference>
<dbReference type="Gene3D" id="3.40.50.2300">
    <property type="match status" value="1"/>
</dbReference>
<dbReference type="CDD" id="cd06225">
    <property type="entry name" value="HAMP"/>
    <property type="match status" value="1"/>
</dbReference>
<dbReference type="Pfam" id="PF00072">
    <property type="entry name" value="Response_reg"/>
    <property type="match status" value="1"/>
</dbReference>
<dbReference type="InterPro" id="IPR035965">
    <property type="entry name" value="PAS-like_dom_sf"/>
</dbReference>
<feature type="domain" description="HAMP" evidence="17">
    <location>
        <begin position="298"/>
        <end position="351"/>
    </location>
</feature>
<evidence type="ECO:0000256" key="8">
    <source>
        <dbReference type="ARBA" id="ARBA00022777"/>
    </source>
</evidence>
<feature type="domain" description="Histidine kinase" evidence="13">
    <location>
        <begin position="502"/>
        <end position="725"/>
    </location>
</feature>
<accession>A0ABX2T983</accession>
<dbReference type="InterPro" id="IPR013656">
    <property type="entry name" value="PAS_4"/>
</dbReference>
<evidence type="ECO:0000256" key="4">
    <source>
        <dbReference type="ARBA" id="ARBA00022475"/>
    </source>
</evidence>
<evidence type="ECO:0000259" key="17">
    <source>
        <dbReference type="PROSITE" id="PS50885"/>
    </source>
</evidence>
<comment type="subcellular location">
    <subcellularLocation>
        <location evidence="2">Cell membrane</location>
        <topology evidence="2">Multi-pass membrane protein</topology>
    </subcellularLocation>
</comment>
<dbReference type="SMART" id="SM00448">
    <property type="entry name" value="REC"/>
    <property type="match status" value="1"/>
</dbReference>
<dbReference type="RefSeq" id="WP_180281583.1">
    <property type="nucleotide sequence ID" value="NZ_JABFDB010000004.1"/>
</dbReference>
<evidence type="ECO:0000256" key="2">
    <source>
        <dbReference type="ARBA" id="ARBA00004651"/>
    </source>
</evidence>
<evidence type="ECO:0000256" key="5">
    <source>
        <dbReference type="ARBA" id="ARBA00022553"/>
    </source>
</evidence>
<feature type="domain" description="Response regulatory" evidence="14">
    <location>
        <begin position="747"/>
        <end position="860"/>
    </location>
</feature>
<evidence type="ECO:0000259" key="15">
    <source>
        <dbReference type="PROSITE" id="PS50112"/>
    </source>
</evidence>
<dbReference type="PANTHER" id="PTHR43065:SF49">
    <property type="entry name" value="HISTIDINE KINASE"/>
    <property type="match status" value="1"/>
</dbReference>
<dbReference type="SMART" id="SM00388">
    <property type="entry name" value="HisKA"/>
    <property type="match status" value="1"/>
</dbReference>
<feature type="transmembrane region" description="Helical" evidence="12">
    <location>
        <begin position="278"/>
        <end position="300"/>
    </location>
</feature>
<proteinExistence type="predicted"/>
<feature type="domain" description="PAS" evidence="15">
    <location>
        <begin position="364"/>
        <end position="434"/>
    </location>
</feature>
<feature type="modified residue" description="4-aspartylphosphate" evidence="11">
    <location>
        <position position="797"/>
    </location>
</feature>
<dbReference type="SUPFAM" id="SSF47384">
    <property type="entry name" value="Homodimeric domain of signal transducing histidine kinase"/>
    <property type="match status" value="1"/>
</dbReference>
<dbReference type="Gene3D" id="3.30.565.10">
    <property type="entry name" value="Histidine kinase-like ATPase, C-terminal domain"/>
    <property type="match status" value="1"/>
</dbReference>
<dbReference type="Gene3D" id="3.30.450.20">
    <property type="entry name" value="PAS domain"/>
    <property type="match status" value="3"/>
</dbReference>
<keyword evidence="9 12" id="KW-1133">Transmembrane helix</keyword>
<reference evidence="18 19" key="1">
    <citation type="submission" date="2020-05" db="EMBL/GenBank/DDBJ databases">
        <title>Azospirillum oleiclasticum sp. nov, a nitrogen-fixing and heavy crude oil-emulsifying bacterium isolated from the crude oil of Yumen Oilfield.</title>
        <authorList>
            <person name="Wu D."/>
            <person name="Cai M."/>
            <person name="Zhang X."/>
        </authorList>
    </citation>
    <scope>NUCLEOTIDE SEQUENCE [LARGE SCALE GENOMIC DNA]</scope>
    <source>
        <strain evidence="18 19">ROY-1-1-2</strain>
    </source>
</reference>
<dbReference type="SUPFAM" id="SSF52172">
    <property type="entry name" value="CheY-like"/>
    <property type="match status" value="1"/>
</dbReference>
<feature type="domain" description="PAC" evidence="16">
    <location>
        <begin position="436"/>
        <end position="489"/>
    </location>
</feature>
<dbReference type="PROSITE" id="PS50110">
    <property type="entry name" value="RESPONSE_REGULATORY"/>
    <property type="match status" value="1"/>
</dbReference>
<evidence type="ECO:0000259" key="13">
    <source>
        <dbReference type="PROSITE" id="PS50109"/>
    </source>
</evidence>
<evidence type="ECO:0000256" key="10">
    <source>
        <dbReference type="ARBA" id="ARBA00023136"/>
    </source>
</evidence>
<evidence type="ECO:0000259" key="16">
    <source>
        <dbReference type="PROSITE" id="PS50113"/>
    </source>
</evidence>
<keyword evidence="10 12" id="KW-0472">Membrane</keyword>
<dbReference type="InterPro" id="IPR033479">
    <property type="entry name" value="dCache_1"/>
</dbReference>
<dbReference type="InterPro" id="IPR004358">
    <property type="entry name" value="Sig_transdc_His_kin-like_C"/>
</dbReference>
<evidence type="ECO:0000256" key="11">
    <source>
        <dbReference type="PROSITE-ProRule" id="PRU00169"/>
    </source>
</evidence>
<dbReference type="CDD" id="cd00082">
    <property type="entry name" value="HisKA"/>
    <property type="match status" value="1"/>
</dbReference>
<evidence type="ECO:0000313" key="18">
    <source>
        <dbReference type="EMBL" id="NYZ19821.1"/>
    </source>
</evidence>
<dbReference type="Pfam" id="PF02518">
    <property type="entry name" value="HATPase_c"/>
    <property type="match status" value="1"/>
</dbReference>
<dbReference type="Gene3D" id="6.10.340.10">
    <property type="match status" value="1"/>
</dbReference>
<evidence type="ECO:0000256" key="6">
    <source>
        <dbReference type="ARBA" id="ARBA00022679"/>
    </source>
</evidence>
<dbReference type="InterPro" id="IPR036097">
    <property type="entry name" value="HisK_dim/P_sf"/>
</dbReference>
<comment type="caution">
    <text evidence="18">The sequence shown here is derived from an EMBL/GenBank/DDBJ whole genome shotgun (WGS) entry which is preliminary data.</text>
</comment>
<evidence type="ECO:0000256" key="1">
    <source>
        <dbReference type="ARBA" id="ARBA00000085"/>
    </source>
</evidence>
<dbReference type="PRINTS" id="PR00344">
    <property type="entry name" value="BCTRLSENSOR"/>
</dbReference>
<keyword evidence="7 12" id="KW-0812">Transmembrane</keyword>
<name>A0ABX2T983_9PROT</name>
<evidence type="ECO:0000256" key="3">
    <source>
        <dbReference type="ARBA" id="ARBA00012438"/>
    </source>
</evidence>
<dbReference type="InterPro" id="IPR000014">
    <property type="entry name" value="PAS"/>
</dbReference>
<dbReference type="InterPro" id="IPR036890">
    <property type="entry name" value="HATPase_C_sf"/>
</dbReference>
<dbReference type="EMBL" id="JABFDB010000004">
    <property type="protein sequence ID" value="NYZ19821.1"/>
    <property type="molecule type" value="Genomic_DNA"/>
</dbReference>
<dbReference type="CDD" id="cd12914">
    <property type="entry name" value="PDC1_DGC_like"/>
    <property type="match status" value="1"/>
</dbReference>
<comment type="catalytic activity">
    <reaction evidence="1">
        <text>ATP + protein L-histidine = ADP + protein N-phospho-L-histidine.</text>
        <dbReference type="EC" id="2.7.13.3"/>
    </reaction>
</comment>
<dbReference type="PANTHER" id="PTHR43065">
    <property type="entry name" value="SENSOR HISTIDINE KINASE"/>
    <property type="match status" value="1"/>
</dbReference>
<evidence type="ECO:0000256" key="9">
    <source>
        <dbReference type="ARBA" id="ARBA00022989"/>
    </source>
</evidence>
<evidence type="ECO:0000256" key="12">
    <source>
        <dbReference type="SAM" id="Phobius"/>
    </source>
</evidence>
<keyword evidence="4" id="KW-1003">Cell membrane</keyword>
<dbReference type="SMART" id="SM00091">
    <property type="entry name" value="PAS"/>
    <property type="match status" value="1"/>
</dbReference>
<dbReference type="Pfam" id="PF02743">
    <property type="entry name" value="dCache_1"/>
    <property type="match status" value="1"/>
</dbReference>
<sequence>MGLFGRLVVLVAVAVAPAVAIQAMNEIDLRRERQAEIHGVAVRLGRLAASELDRIIDGTRLLLGAVLEGPSVRTMDSARCSAYLADLQARFPQYLRLGVFRADGTAICASRPVPPGFDITAQAHFQETLQTGEFAIGTYQFAERLNRHALPMALAAHDDAGRVIAVGTAALDLGWLTDQLEKRSLPTGGSLTIADREDTVIARTPFPERFIGSSIPNTFIHLLHAPDIGSLEMQSQDGTRRVLGYVPLTFGPRELYVSAGVSTEHEFEAIDRATQRGVVLIAVGATLALLAAFIGGRLFLMNPILRILTAANRLRDGDSGARTGLTDGTTELGRLGLAFDAMADGLERRSADLREAQGRLLKHERDFSRFLVESSTDGILAYDRDGRVTLWNPAVAAVTGLAEGDALGRHLLDLYPTGRGDDLEAAMAAALSGRPHAIPSAPYHPETGREGTVETQHSPLLDEDGRVIGGIAFLRDTTERERIAARLRETQKLEILGQLTGGVAHDFNNLLTAIIGSVEIAKRNPQDHEKAARFLDNAITASERGARLVQQLLAFARRQHLQAAPTDVGDLLTGMEDLLERSVGPQVSIERIVPADLPPALADPTQLELGILNLAINARDAMPEGGRLTIVAGLVGVANDGDDTGADLPAGDYLCITVTDTGEGIPPALLDRIVEPFFTTKPVGKGSGLGLSQVQGFAKQSGGGMRIESRVGVGTTVHLYLPRATSAVAPARAPVRPRAARNRSSALILLVDDQPEVLAGLAGTLRDAGHRVVEVAGGEEALARIAADGPPDLLLTDQAMPGMSGAELIRRARAEHPALRALCMTGYAEGQDSPTLPDGVRVLHKPFDTATLLAAIDAELGVAVSV</sequence>
<dbReference type="Pfam" id="PF00672">
    <property type="entry name" value="HAMP"/>
    <property type="match status" value="1"/>
</dbReference>
<dbReference type="CDD" id="cd00130">
    <property type="entry name" value="PAS"/>
    <property type="match status" value="1"/>
</dbReference>
<dbReference type="InterPro" id="IPR005467">
    <property type="entry name" value="His_kinase_dom"/>
</dbReference>
<dbReference type="PROSITE" id="PS50113">
    <property type="entry name" value="PAC"/>
    <property type="match status" value="1"/>
</dbReference>
<dbReference type="Gene3D" id="1.10.287.130">
    <property type="match status" value="1"/>
</dbReference>
<keyword evidence="8" id="KW-0418">Kinase</keyword>
<protein>
    <recommendedName>
        <fullName evidence="3">histidine kinase</fullName>
        <ecNumber evidence="3">2.7.13.3</ecNumber>
    </recommendedName>
</protein>
<dbReference type="CDD" id="cd12915">
    <property type="entry name" value="PDC2_DGC_like"/>
    <property type="match status" value="1"/>
</dbReference>
<keyword evidence="19" id="KW-1185">Reference proteome</keyword>
<dbReference type="SMART" id="SM00387">
    <property type="entry name" value="HATPase_c"/>
    <property type="match status" value="1"/>
</dbReference>
<dbReference type="NCBIfam" id="TIGR00229">
    <property type="entry name" value="sensory_box"/>
    <property type="match status" value="1"/>
</dbReference>
<dbReference type="InterPro" id="IPR003594">
    <property type="entry name" value="HATPase_dom"/>
</dbReference>
<dbReference type="PROSITE" id="PS50112">
    <property type="entry name" value="PAS"/>
    <property type="match status" value="1"/>
</dbReference>
<dbReference type="PROSITE" id="PS50109">
    <property type="entry name" value="HIS_KIN"/>
    <property type="match status" value="1"/>
</dbReference>
<organism evidence="18 19">
    <name type="scientific">Azospirillum oleiclasticum</name>
    <dbReference type="NCBI Taxonomy" id="2735135"/>
    <lineage>
        <taxon>Bacteria</taxon>
        <taxon>Pseudomonadati</taxon>
        <taxon>Pseudomonadota</taxon>
        <taxon>Alphaproteobacteria</taxon>
        <taxon>Rhodospirillales</taxon>
        <taxon>Azospirillaceae</taxon>
        <taxon>Azospirillum</taxon>
    </lineage>
</organism>
<dbReference type="InterPro" id="IPR003661">
    <property type="entry name" value="HisK_dim/P_dom"/>
</dbReference>
<dbReference type="InterPro" id="IPR000700">
    <property type="entry name" value="PAS-assoc_C"/>
</dbReference>
<keyword evidence="5 11" id="KW-0597">Phosphoprotein</keyword>
<evidence type="ECO:0000313" key="19">
    <source>
        <dbReference type="Proteomes" id="UP000584642"/>
    </source>
</evidence>
<keyword evidence="6" id="KW-0808">Transferase</keyword>
<dbReference type="InterPro" id="IPR003660">
    <property type="entry name" value="HAMP_dom"/>
</dbReference>
<dbReference type="Pfam" id="PF00512">
    <property type="entry name" value="HisKA"/>
    <property type="match status" value="1"/>
</dbReference>
<dbReference type="EC" id="2.7.13.3" evidence="3"/>
<evidence type="ECO:0000256" key="7">
    <source>
        <dbReference type="ARBA" id="ARBA00022692"/>
    </source>
</evidence>
<dbReference type="SUPFAM" id="SSF158472">
    <property type="entry name" value="HAMP domain-like"/>
    <property type="match status" value="1"/>
</dbReference>
<dbReference type="InterPro" id="IPR001789">
    <property type="entry name" value="Sig_transdc_resp-reg_receiver"/>
</dbReference>